<dbReference type="KEGG" id="pgu:PGUG_02111"/>
<dbReference type="OrthoDB" id="5391991at2759"/>
<dbReference type="PANTHER" id="PTHR28164">
    <property type="entry name" value="PROTEIN STB3"/>
    <property type="match status" value="1"/>
</dbReference>
<name>A5DFR0_PICGU</name>
<dbReference type="RefSeq" id="XP_001486440.2">
    <property type="nucleotide sequence ID" value="XM_001486390.1"/>
</dbReference>
<dbReference type="AlphaFoldDB" id="A5DFR0"/>
<organism evidence="2 3">
    <name type="scientific">Meyerozyma guilliermondii (strain ATCC 6260 / CBS 566 / DSM 6381 / JCM 1539 / NBRC 10279 / NRRL Y-324)</name>
    <name type="common">Yeast</name>
    <name type="synonym">Candida guilliermondii</name>
    <dbReference type="NCBI Taxonomy" id="294746"/>
    <lineage>
        <taxon>Eukaryota</taxon>
        <taxon>Fungi</taxon>
        <taxon>Dikarya</taxon>
        <taxon>Ascomycota</taxon>
        <taxon>Saccharomycotina</taxon>
        <taxon>Pichiomycetes</taxon>
        <taxon>Debaryomycetaceae</taxon>
        <taxon>Meyerozyma</taxon>
    </lineage>
</organism>
<dbReference type="Proteomes" id="UP000001997">
    <property type="component" value="Unassembled WGS sequence"/>
</dbReference>
<evidence type="ECO:0000256" key="1">
    <source>
        <dbReference type="SAM" id="MobiDB-lite"/>
    </source>
</evidence>
<feature type="region of interest" description="Disordered" evidence="1">
    <location>
        <begin position="222"/>
        <end position="243"/>
    </location>
</feature>
<dbReference type="GeneID" id="5128215"/>
<dbReference type="EMBL" id="CH408156">
    <property type="protein sequence ID" value="EDK38013.2"/>
    <property type="molecule type" value="Genomic_DNA"/>
</dbReference>
<dbReference type="eggNOG" id="ENOG502QW7S">
    <property type="taxonomic scope" value="Eukaryota"/>
</dbReference>
<keyword evidence="3" id="KW-1185">Reference proteome</keyword>
<dbReference type="VEuPathDB" id="FungiDB:PGUG_02111"/>
<feature type="compositionally biased region" description="Low complexity" evidence="1">
    <location>
        <begin position="103"/>
        <end position="117"/>
    </location>
</feature>
<evidence type="ECO:0008006" key="4">
    <source>
        <dbReference type="Google" id="ProtNLM"/>
    </source>
</evidence>
<sequence>MSSPPNRNILSTSSPEGIQVASKITPTRLANLLIRHGPLPIRHITAQLSIEVPGFELLSLSKQRRLIMAAMEQKDPTNDVVFEKIGWGQWAVRHDGSDYIVTEGTEGAGAAPGNPAGPEKPPLSVQDLRNQTGLKLGWTKKQSLRRKSITNAKSNLHNVRVPNENIMESSAIASDSEDDDPMDGVEDESESSSESDNELFVFDNDYDAKFKRSPPIKFADRVPLKVTSPPPGAASRRKSSSAAVHKYRHPIFNRSRLNSLDNLDNYILSSGKNSTTSFNSPPPLSASPINSLGSSFAHHTINTSPESIEAAMSAAGRRKSSFNESHIRSTLSSSLPKPSHPPEVARKQPYEHSSLSHSTSLISPVANHGGHHGDESDTDEEDWATIGAESLRKPNGSSKKPQSEERAAAIALVDLMSV</sequence>
<dbReference type="GO" id="GO:0043565">
    <property type="term" value="F:sequence-specific DNA binding"/>
    <property type="evidence" value="ECO:0007669"/>
    <property type="project" value="TreeGrafter"/>
</dbReference>
<feature type="compositionally biased region" description="Acidic residues" evidence="1">
    <location>
        <begin position="175"/>
        <end position="197"/>
    </location>
</feature>
<dbReference type="InterPro" id="IPR018818">
    <property type="entry name" value="Stb3"/>
</dbReference>
<dbReference type="InParanoid" id="A5DFR0"/>
<protein>
    <recommendedName>
        <fullName evidence="4">Sin3 binding protein</fullName>
    </recommendedName>
</protein>
<proteinExistence type="predicted"/>
<dbReference type="HOGENOM" id="CLU_020170_0_0_1"/>
<dbReference type="GO" id="GO:0005634">
    <property type="term" value="C:nucleus"/>
    <property type="evidence" value="ECO:0007669"/>
    <property type="project" value="TreeGrafter"/>
</dbReference>
<dbReference type="FunCoup" id="A5DFR0">
    <property type="interactions" value="72"/>
</dbReference>
<feature type="region of interest" description="Disordered" evidence="1">
    <location>
        <begin position="103"/>
        <end position="126"/>
    </location>
</feature>
<feature type="region of interest" description="Disordered" evidence="1">
    <location>
        <begin position="310"/>
        <end position="406"/>
    </location>
</feature>
<reference evidence="2 3" key="1">
    <citation type="journal article" date="2009" name="Nature">
        <title>Evolution of pathogenicity and sexual reproduction in eight Candida genomes.</title>
        <authorList>
            <person name="Butler G."/>
            <person name="Rasmussen M.D."/>
            <person name="Lin M.F."/>
            <person name="Santos M.A."/>
            <person name="Sakthikumar S."/>
            <person name="Munro C.A."/>
            <person name="Rheinbay E."/>
            <person name="Grabherr M."/>
            <person name="Forche A."/>
            <person name="Reedy J.L."/>
            <person name="Agrafioti I."/>
            <person name="Arnaud M.B."/>
            <person name="Bates S."/>
            <person name="Brown A.J."/>
            <person name="Brunke S."/>
            <person name="Costanzo M.C."/>
            <person name="Fitzpatrick D.A."/>
            <person name="de Groot P.W."/>
            <person name="Harris D."/>
            <person name="Hoyer L.L."/>
            <person name="Hube B."/>
            <person name="Klis F.M."/>
            <person name="Kodira C."/>
            <person name="Lennard N."/>
            <person name="Logue M.E."/>
            <person name="Martin R."/>
            <person name="Neiman A.M."/>
            <person name="Nikolaou E."/>
            <person name="Quail M.A."/>
            <person name="Quinn J."/>
            <person name="Santos M.C."/>
            <person name="Schmitzberger F.F."/>
            <person name="Sherlock G."/>
            <person name="Shah P."/>
            <person name="Silverstein K.A."/>
            <person name="Skrzypek M.S."/>
            <person name="Soll D."/>
            <person name="Staggs R."/>
            <person name="Stansfield I."/>
            <person name="Stumpf M.P."/>
            <person name="Sudbery P.E."/>
            <person name="Srikantha T."/>
            <person name="Zeng Q."/>
            <person name="Berman J."/>
            <person name="Berriman M."/>
            <person name="Heitman J."/>
            <person name="Gow N.A."/>
            <person name="Lorenz M.C."/>
            <person name="Birren B.W."/>
            <person name="Kellis M."/>
            <person name="Cuomo C.A."/>
        </authorList>
    </citation>
    <scope>NUCLEOTIDE SEQUENCE [LARGE SCALE GENOMIC DNA]</scope>
    <source>
        <strain evidence="3">ATCC 6260 / CBS 566 / DSM 6381 / JCM 1539 / NBRC 10279 / NRRL Y-324</strain>
    </source>
</reference>
<dbReference type="STRING" id="294746.A5DFR0"/>
<accession>A5DFR0</accession>
<feature type="region of interest" description="Disordered" evidence="1">
    <location>
        <begin position="171"/>
        <end position="198"/>
    </location>
</feature>
<dbReference type="GO" id="GO:0000432">
    <property type="term" value="P:positive regulation of transcription from RNA polymerase II promoter by glucose"/>
    <property type="evidence" value="ECO:0007669"/>
    <property type="project" value="TreeGrafter"/>
</dbReference>
<gene>
    <name evidence="2" type="ORF">PGUG_02111</name>
</gene>
<dbReference type="Pfam" id="PF10330">
    <property type="entry name" value="Stb3"/>
    <property type="match status" value="1"/>
</dbReference>
<dbReference type="OMA" id="FAKIGWG"/>
<evidence type="ECO:0000313" key="3">
    <source>
        <dbReference type="Proteomes" id="UP000001997"/>
    </source>
</evidence>
<evidence type="ECO:0000313" key="2">
    <source>
        <dbReference type="EMBL" id="EDK38013.2"/>
    </source>
</evidence>
<feature type="compositionally biased region" description="Low complexity" evidence="1">
    <location>
        <begin position="352"/>
        <end position="363"/>
    </location>
</feature>
<dbReference type="PANTHER" id="PTHR28164:SF1">
    <property type="entry name" value="PROTEIN STB3"/>
    <property type="match status" value="1"/>
</dbReference>